<feature type="domain" description="DUF4352" evidence="4">
    <location>
        <begin position="68"/>
        <end position="170"/>
    </location>
</feature>
<dbReference type="GeneID" id="92353797"/>
<keyword evidence="3" id="KW-0812">Transmembrane</keyword>
<dbReference type="RefSeq" id="WP_369611111.1">
    <property type="nucleotide sequence ID" value="NZ_AP031322.1"/>
</dbReference>
<sequence length="288" mass="30806">MNTKLIIGIVAVVIVVILIIAGMSVSKPSTAPVSTTSPVSSTTQSSVTSTTQPLTTTSVTPSSPFLVKVINVTNAQAVAEEDGYQTKAYLVVYLNITYLGSGTITLHTSNFDLYTTEGIYSSCEFEPPGISGYLENGVTLQHGNYIVGGIAFLVPSSAVPQRLVYTSLLGQTYFNISLPKPNSYISYITTVSCQSTDSLVLVSSSSPLANIEGFNGQAFNITLEIQNGHFSTPVTIEGISLSPQFKYTVDTNYKGVVINPGDTYYLTITIYFPNESYYGPLTITVDVS</sequence>
<organism evidence="5">
    <name type="scientific">Sulfurisphaera javensis</name>
    <dbReference type="NCBI Taxonomy" id="2049879"/>
    <lineage>
        <taxon>Archaea</taxon>
        <taxon>Thermoproteota</taxon>
        <taxon>Thermoprotei</taxon>
        <taxon>Sulfolobales</taxon>
        <taxon>Sulfolobaceae</taxon>
        <taxon>Sulfurisphaera</taxon>
    </lineage>
</organism>
<dbReference type="Gene3D" id="2.60.40.1240">
    <property type="match status" value="1"/>
</dbReference>
<keyword evidence="3" id="KW-0472">Membrane</keyword>
<accession>A0AAT9GQF3</accession>
<dbReference type="AlphaFoldDB" id="A0AAT9GQF3"/>
<proteinExistence type="predicted"/>
<gene>
    <name evidence="5" type="ORF">SJAV_08680</name>
</gene>
<name>A0AAT9GQF3_9CREN</name>
<evidence type="ECO:0000256" key="1">
    <source>
        <dbReference type="ARBA" id="ARBA00022729"/>
    </source>
</evidence>
<protein>
    <recommendedName>
        <fullName evidence="4">DUF4352 domain-containing protein</fullName>
    </recommendedName>
</protein>
<dbReference type="InterPro" id="IPR029051">
    <property type="entry name" value="DUF4352"/>
</dbReference>
<evidence type="ECO:0000256" key="3">
    <source>
        <dbReference type="SAM" id="Phobius"/>
    </source>
</evidence>
<dbReference type="EMBL" id="AP031322">
    <property type="protein sequence ID" value="BFH72924.1"/>
    <property type="molecule type" value="Genomic_DNA"/>
</dbReference>
<dbReference type="InterPro" id="IPR029050">
    <property type="entry name" value="Immunoprotect_excell_Ig-like"/>
</dbReference>
<feature type="region of interest" description="Disordered" evidence="2">
    <location>
        <begin position="27"/>
        <end position="59"/>
    </location>
</feature>
<reference evidence="5" key="1">
    <citation type="submission" date="2024-03" db="EMBL/GenBank/DDBJ databases">
        <title>Complete genome sequence of Sulfurisphaera javensis strain KD-1.</title>
        <authorList>
            <person name="Sakai H."/>
            <person name="Nur N."/>
            <person name="Suwanto A."/>
            <person name="Kurosawa N."/>
        </authorList>
    </citation>
    <scope>NUCLEOTIDE SEQUENCE</scope>
    <source>
        <strain evidence="5">KD-1</strain>
    </source>
</reference>
<evidence type="ECO:0000256" key="2">
    <source>
        <dbReference type="SAM" id="MobiDB-lite"/>
    </source>
</evidence>
<keyword evidence="3" id="KW-1133">Transmembrane helix</keyword>
<dbReference type="KEGG" id="sjv:SJAV_08680"/>
<evidence type="ECO:0000313" key="5">
    <source>
        <dbReference type="EMBL" id="BFH72924.1"/>
    </source>
</evidence>
<keyword evidence="1" id="KW-0732">Signal</keyword>
<evidence type="ECO:0000259" key="4">
    <source>
        <dbReference type="Pfam" id="PF11611"/>
    </source>
</evidence>
<feature type="transmembrane region" description="Helical" evidence="3">
    <location>
        <begin position="5"/>
        <end position="25"/>
    </location>
</feature>
<dbReference type="Pfam" id="PF11611">
    <property type="entry name" value="DUF4352"/>
    <property type="match status" value="1"/>
</dbReference>